<evidence type="ECO:0000313" key="3">
    <source>
        <dbReference type="Proteomes" id="UP000271222"/>
    </source>
</evidence>
<dbReference type="InterPro" id="IPR041519">
    <property type="entry name" value="HEPN_RiboL-PSP"/>
</dbReference>
<evidence type="ECO:0000313" key="2">
    <source>
        <dbReference type="EMBL" id="RNM10821.1"/>
    </source>
</evidence>
<evidence type="ECO:0000259" key="1">
    <source>
        <dbReference type="Pfam" id="PF18735"/>
    </source>
</evidence>
<protein>
    <recommendedName>
        <fullName evidence="1">RiboL-PSP-HEPN domain-containing protein</fullName>
    </recommendedName>
</protein>
<feature type="domain" description="RiboL-PSP-HEPN" evidence="1">
    <location>
        <begin position="30"/>
        <end position="234"/>
    </location>
</feature>
<comment type="caution">
    <text evidence="2">The sequence shown here is derived from an EMBL/GenBank/DDBJ whole genome shotgun (WGS) entry which is preliminary data.</text>
</comment>
<dbReference type="AlphaFoldDB" id="A0A454TYK9"/>
<name>A0A454TYK9_9RALS</name>
<dbReference type="RefSeq" id="WP_016721978.1">
    <property type="nucleotide sequence ID" value="NZ_JAAWVG010000002.1"/>
</dbReference>
<organism evidence="2 3">
    <name type="scientific">Ralstonia pseudosolanacearum</name>
    <dbReference type="NCBI Taxonomy" id="1310165"/>
    <lineage>
        <taxon>Bacteria</taxon>
        <taxon>Pseudomonadati</taxon>
        <taxon>Pseudomonadota</taxon>
        <taxon>Betaproteobacteria</taxon>
        <taxon>Burkholderiales</taxon>
        <taxon>Burkholderiaceae</taxon>
        <taxon>Ralstonia</taxon>
        <taxon>Ralstonia solanacearum species complex</taxon>
    </lineage>
</organism>
<dbReference type="EMBL" id="RJTL01000002">
    <property type="protein sequence ID" value="RNM10821.1"/>
    <property type="molecule type" value="Genomic_DNA"/>
</dbReference>
<gene>
    <name evidence="2" type="ORF">EGA29_01535</name>
</gene>
<accession>A0A454TYK9</accession>
<sequence>MADFDLALRDFQRQTSVLVALLSIVGATGDQLQRPALPPGGQNTMTAAAIVLLAAHFEEYIRQQVQEYASNMVQEYEHLTEIERERFTDAYWRGGTGRLSRIRPKGDPLWMGGAERHLRSLIAFPIGGNTTEFSPPLVSEHENNMRWDTIAELAGRIGLRKLGETMFSNGDLRSNVGADSKNDFEQAIQRRLNEFYHRRNEIVHSIAQTAGIGASVFTQWVEFLLLIAHAFAQASKDGFAKFQQDIQTRKDRAERRNN</sequence>
<dbReference type="Pfam" id="PF18735">
    <property type="entry name" value="HEPN_RiboL-PSP"/>
    <property type="match status" value="1"/>
</dbReference>
<proteinExistence type="predicted"/>
<dbReference type="OrthoDB" id="9204690at2"/>
<reference evidence="2 3" key="1">
    <citation type="submission" date="2018-10" db="EMBL/GenBank/DDBJ databases">
        <title>Draft Genome Sequence of Ralstonia pseudosolanacearum (R. solanacearum phylotype I) Strain Tg03 Isolated from Luffa cylindrica in China.</title>
        <authorList>
            <person name="Yuan G.-Q."/>
            <person name="Li Q.-Q."/>
            <person name="Zhang Y.-W."/>
        </authorList>
    </citation>
    <scope>NUCLEOTIDE SEQUENCE [LARGE SCALE GENOMIC DNA]</scope>
    <source>
        <strain evidence="2 3">Tg03</strain>
    </source>
</reference>
<dbReference type="Proteomes" id="UP000271222">
    <property type="component" value="Unassembled WGS sequence"/>
</dbReference>